<protein>
    <recommendedName>
        <fullName evidence="2">VWFC domain-containing protein</fullName>
    </recommendedName>
</protein>
<gene>
    <name evidence="3" type="ORF">C0Q70_11793</name>
</gene>
<dbReference type="STRING" id="400727.A0A2T7P727"/>
<dbReference type="InterPro" id="IPR051586">
    <property type="entry name" value="PKC-binding_NELL"/>
</dbReference>
<dbReference type="AlphaFoldDB" id="A0A2T7P727"/>
<dbReference type="Gene3D" id="6.20.200.20">
    <property type="match status" value="1"/>
</dbReference>
<dbReference type="PROSITE" id="PS50184">
    <property type="entry name" value="VWFC_2"/>
    <property type="match status" value="1"/>
</dbReference>
<evidence type="ECO:0000259" key="2">
    <source>
        <dbReference type="PROSITE" id="PS50184"/>
    </source>
</evidence>
<dbReference type="Pfam" id="PF00093">
    <property type="entry name" value="VWC"/>
    <property type="match status" value="1"/>
</dbReference>
<reference evidence="3 4" key="1">
    <citation type="submission" date="2018-04" db="EMBL/GenBank/DDBJ databases">
        <title>The genome of golden apple snail Pomacea canaliculata provides insight into stress tolerance and invasive adaptation.</title>
        <authorList>
            <person name="Liu C."/>
            <person name="Liu B."/>
            <person name="Ren Y."/>
            <person name="Zhang Y."/>
            <person name="Wang H."/>
            <person name="Li S."/>
            <person name="Jiang F."/>
            <person name="Yin L."/>
            <person name="Zhang G."/>
            <person name="Qian W."/>
            <person name="Fan W."/>
        </authorList>
    </citation>
    <scope>NUCLEOTIDE SEQUENCE [LARGE SCALE GENOMIC DNA]</scope>
    <source>
        <strain evidence="3">SZHN2017</strain>
        <tissue evidence="3">Muscle</tissue>
    </source>
</reference>
<dbReference type="GO" id="GO:0005615">
    <property type="term" value="C:extracellular space"/>
    <property type="evidence" value="ECO:0007669"/>
    <property type="project" value="TreeGrafter"/>
</dbReference>
<dbReference type="PROSITE" id="PS01208">
    <property type="entry name" value="VWFC_1"/>
    <property type="match status" value="1"/>
</dbReference>
<accession>A0A2T7P727</accession>
<dbReference type="OrthoDB" id="6516201at2759"/>
<dbReference type="SUPFAM" id="SSF57603">
    <property type="entry name" value="FnI-like domain"/>
    <property type="match status" value="2"/>
</dbReference>
<comment type="caution">
    <text evidence="3">The sequence shown here is derived from an EMBL/GenBank/DDBJ whole genome shotgun (WGS) entry which is preliminary data.</text>
</comment>
<feature type="domain" description="VWFC" evidence="2">
    <location>
        <begin position="22"/>
        <end position="80"/>
    </location>
</feature>
<organism evidence="3 4">
    <name type="scientific">Pomacea canaliculata</name>
    <name type="common">Golden apple snail</name>
    <dbReference type="NCBI Taxonomy" id="400727"/>
    <lineage>
        <taxon>Eukaryota</taxon>
        <taxon>Metazoa</taxon>
        <taxon>Spiralia</taxon>
        <taxon>Lophotrochozoa</taxon>
        <taxon>Mollusca</taxon>
        <taxon>Gastropoda</taxon>
        <taxon>Caenogastropoda</taxon>
        <taxon>Architaenioglossa</taxon>
        <taxon>Ampullarioidea</taxon>
        <taxon>Ampullariidae</taxon>
        <taxon>Pomacea</taxon>
    </lineage>
</organism>
<dbReference type="PANTHER" id="PTHR24042">
    <property type="entry name" value="NEL HOMOLOG"/>
    <property type="match status" value="1"/>
</dbReference>
<evidence type="ECO:0000313" key="4">
    <source>
        <dbReference type="Proteomes" id="UP000245119"/>
    </source>
</evidence>
<dbReference type="Proteomes" id="UP000245119">
    <property type="component" value="Linkage Group LG6"/>
</dbReference>
<dbReference type="PANTHER" id="PTHR24042:SF5">
    <property type="entry name" value="EGF-LIKE CALCIUM-BINDING DOMAIN-CONTAINING PROTEIN"/>
    <property type="match status" value="1"/>
</dbReference>
<dbReference type="GO" id="GO:0008201">
    <property type="term" value="F:heparin binding"/>
    <property type="evidence" value="ECO:0007669"/>
    <property type="project" value="TreeGrafter"/>
</dbReference>
<keyword evidence="4" id="KW-1185">Reference proteome</keyword>
<name>A0A2T7P727_POMCA</name>
<evidence type="ECO:0000313" key="3">
    <source>
        <dbReference type="EMBL" id="PVD29196.1"/>
    </source>
</evidence>
<dbReference type="SMART" id="SM00214">
    <property type="entry name" value="VWC"/>
    <property type="match status" value="1"/>
</dbReference>
<proteinExistence type="predicted"/>
<sequence length="148" mass="16222">MTCDCESPDVDLDCCPRCDVSASCHHQEFSLVLQHGETWTYRCQICECLHGETDCWPMDCPQLTCQNAVQEPGDCCPRCVDTNPCANPLLLQAGGRDSSTSTCVYMGTTYGHGDTWVLETDPCTSCECKAGHICCSYSQTCAASRKLQ</sequence>
<evidence type="ECO:0000256" key="1">
    <source>
        <dbReference type="ARBA" id="ARBA00023180"/>
    </source>
</evidence>
<dbReference type="Gene3D" id="2.10.70.10">
    <property type="entry name" value="Complement Module, domain 1"/>
    <property type="match status" value="1"/>
</dbReference>
<keyword evidence="1" id="KW-0325">Glycoprotein</keyword>
<dbReference type="EMBL" id="PZQS01000006">
    <property type="protein sequence ID" value="PVD29196.1"/>
    <property type="molecule type" value="Genomic_DNA"/>
</dbReference>
<dbReference type="InterPro" id="IPR001007">
    <property type="entry name" value="VWF_dom"/>
</dbReference>